<evidence type="ECO:0000313" key="3">
    <source>
        <dbReference type="Proteomes" id="UP000535182"/>
    </source>
</evidence>
<dbReference type="Gene3D" id="3.90.550.10">
    <property type="entry name" value="Spore Coat Polysaccharide Biosynthesis Protein SpsA, Chain A"/>
    <property type="match status" value="1"/>
</dbReference>
<dbReference type="RefSeq" id="WP_183973123.1">
    <property type="nucleotide sequence ID" value="NZ_JACHEB010000001.1"/>
</dbReference>
<accession>A0A9X0QB10</accession>
<sequence length="340" mass="38966">MRQLAINIVRYNQEFSLLERSIQAALNQDLDNFEVVLTENGSSDCTKGLLLQRFGTDPRFRYAENDANLGFSGGHNRFIHTANAEFVLPLNPDTQLTPEYARTVLAIFSDPSVAAAEGKMLKPEPLPDGRYILDGTGMSLSRARRAGERGQLQIDEGQFDHSTNVFGVSATAAIYRTSALERIKHGDAEYFDEDLFTYWEDLDLAWRLRLAGFECRYVPEAIVYHSRSANQSKDGFSRIGAFIAYTRSLSLRVVQWDWRNHLLTIIKNDFGSSLLRDLPRIAVRELTIFAYLCVVRPQILWTLPEFFRLLPRILRKRKFVQGSRVVSSRQMGQWFESARR</sequence>
<keyword evidence="3" id="KW-1185">Reference proteome</keyword>
<evidence type="ECO:0000259" key="1">
    <source>
        <dbReference type="Pfam" id="PF00535"/>
    </source>
</evidence>
<dbReference type="PANTHER" id="PTHR43179:SF11">
    <property type="entry name" value="GLYCOSYL TRANSFERASE"/>
    <property type="match status" value="1"/>
</dbReference>
<reference evidence="2 3" key="1">
    <citation type="submission" date="2020-08" db="EMBL/GenBank/DDBJ databases">
        <title>Genomic Encyclopedia of Type Strains, Phase IV (KMG-V): Genome sequencing to study the core and pangenomes of soil and plant-associated prokaryotes.</title>
        <authorList>
            <person name="Whitman W."/>
        </authorList>
    </citation>
    <scope>NUCLEOTIDE SEQUENCE [LARGE SCALE GENOMIC DNA]</scope>
    <source>
        <strain evidence="2 3">X5P2</strain>
    </source>
</reference>
<comment type="caution">
    <text evidence="2">The sequence shown here is derived from an EMBL/GenBank/DDBJ whole genome shotgun (WGS) entry which is preliminary data.</text>
</comment>
<dbReference type="Pfam" id="PF00535">
    <property type="entry name" value="Glycos_transf_2"/>
    <property type="match status" value="1"/>
</dbReference>
<proteinExistence type="predicted"/>
<dbReference type="EMBL" id="JACHEB010000001">
    <property type="protein sequence ID" value="MBB5326884.1"/>
    <property type="molecule type" value="Genomic_DNA"/>
</dbReference>
<dbReference type="Proteomes" id="UP000535182">
    <property type="component" value="Unassembled WGS sequence"/>
</dbReference>
<gene>
    <name evidence="2" type="ORF">HDF14_000478</name>
</gene>
<organism evidence="2 3">
    <name type="scientific">Tunturiibacter gelidiferens</name>
    <dbReference type="NCBI Taxonomy" id="3069689"/>
    <lineage>
        <taxon>Bacteria</taxon>
        <taxon>Pseudomonadati</taxon>
        <taxon>Acidobacteriota</taxon>
        <taxon>Terriglobia</taxon>
        <taxon>Terriglobales</taxon>
        <taxon>Acidobacteriaceae</taxon>
        <taxon>Tunturiibacter</taxon>
    </lineage>
</organism>
<dbReference type="InterPro" id="IPR029044">
    <property type="entry name" value="Nucleotide-diphossugar_trans"/>
</dbReference>
<dbReference type="InterPro" id="IPR001173">
    <property type="entry name" value="Glyco_trans_2-like"/>
</dbReference>
<feature type="domain" description="Glycosyltransferase 2-like" evidence="1">
    <location>
        <begin position="9"/>
        <end position="182"/>
    </location>
</feature>
<name>A0A9X0QB10_9BACT</name>
<protein>
    <recommendedName>
        <fullName evidence="1">Glycosyltransferase 2-like domain-containing protein</fullName>
    </recommendedName>
</protein>
<dbReference type="AlphaFoldDB" id="A0A9X0QB10"/>
<dbReference type="PANTHER" id="PTHR43179">
    <property type="entry name" value="RHAMNOSYLTRANSFERASE WBBL"/>
    <property type="match status" value="1"/>
</dbReference>
<dbReference type="SUPFAM" id="SSF53448">
    <property type="entry name" value="Nucleotide-diphospho-sugar transferases"/>
    <property type="match status" value="1"/>
</dbReference>
<evidence type="ECO:0000313" key="2">
    <source>
        <dbReference type="EMBL" id="MBB5326884.1"/>
    </source>
</evidence>
<dbReference type="CDD" id="cd04186">
    <property type="entry name" value="GT_2_like_c"/>
    <property type="match status" value="1"/>
</dbReference>